<evidence type="ECO:0000313" key="5">
    <source>
        <dbReference type="Proteomes" id="UP000321721"/>
    </source>
</evidence>
<reference evidence="4 5" key="1">
    <citation type="submission" date="2019-08" db="EMBL/GenBank/DDBJ databases">
        <title>Genome of Vicingus serpentipes NCIMB 15042.</title>
        <authorList>
            <person name="Bowman J.P."/>
        </authorList>
    </citation>
    <scope>NUCLEOTIDE SEQUENCE [LARGE SCALE GENOMIC DNA]</scope>
    <source>
        <strain evidence="4 5">NCIMB 15042</strain>
    </source>
</reference>
<evidence type="ECO:0000259" key="3">
    <source>
        <dbReference type="PROSITE" id="PS51352"/>
    </source>
</evidence>
<dbReference type="PANTHER" id="PTHR15337">
    <property type="entry name" value="ANTERIOR GRADIENT PROTEIN-RELATED"/>
    <property type="match status" value="1"/>
</dbReference>
<protein>
    <submittedName>
        <fullName evidence="4">Thioredoxin family protein</fullName>
    </submittedName>
</protein>
<dbReference type="Proteomes" id="UP000321721">
    <property type="component" value="Unassembled WGS sequence"/>
</dbReference>
<feature type="chain" id="PRO_5023123396" evidence="2">
    <location>
        <begin position="20"/>
        <end position="165"/>
    </location>
</feature>
<accession>A0A5C6RUG1</accession>
<dbReference type="RefSeq" id="WP_147099285.1">
    <property type="nucleotide sequence ID" value="NZ_VOOS01000002.1"/>
</dbReference>
<evidence type="ECO:0000313" key="4">
    <source>
        <dbReference type="EMBL" id="TXB65958.1"/>
    </source>
</evidence>
<dbReference type="OrthoDB" id="981626at2"/>
<evidence type="ECO:0000256" key="1">
    <source>
        <dbReference type="ARBA" id="ARBA00022729"/>
    </source>
</evidence>
<dbReference type="PANTHER" id="PTHR15337:SF11">
    <property type="entry name" value="THIOREDOXIN DOMAIN-CONTAINING PROTEIN"/>
    <property type="match status" value="1"/>
</dbReference>
<organism evidence="4 5">
    <name type="scientific">Vicingus serpentipes</name>
    <dbReference type="NCBI Taxonomy" id="1926625"/>
    <lineage>
        <taxon>Bacteria</taxon>
        <taxon>Pseudomonadati</taxon>
        <taxon>Bacteroidota</taxon>
        <taxon>Flavobacteriia</taxon>
        <taxon>Flavobacteriales</taxon>
        <taxon>Vicingaceae</taxon>
        <taxon>Vicingus</taxon>
    </lineage>
</organism>
<proteinExistence type="predicted"/>
<dbReference type="InterPro" id="IPR013766">
    <property type="entry name" value="Thioredoxin_domain"/>
</dbReference>
<keyword evidence="1 2" id="KW-0732">Signal</keyword>
<dbReference type="PROSITE" id="PS51352">
    <property type="entry name" value="THIOREDOXIN_2"/>
    <property type="match status" value="1"/>
</dbReference>
<name>A0A5C6RUG1_9FLAO</name>
<feature type="signal peptide" evidence="2">
    <location>
        <begin position="1"/>
        <end position="19"/>
    </location>
</feature>
<dbReference type="Pfam" id="PF13899">
    <property type="entry name" value="Thioredoxin_7"/>
    <property type="match status" value="1"/>
</dbReference>
<evidence type="ECO:0000256" key="2">
    <source>
        <dbReference type="SAM" id="SignalP"/>
    </source>
</evidence>
<dbReference type="Gene3D" id="3.40.30.10">
    <property type="entry name" value="Glutaredoxin"/>
    <property type="match status" value="1"/>
</dbReference>
<dbReference type="SUPFAM" id="SSF52833">
    <property type="entry name" value="Thioredoxin-like"/>
    <property type="match status" value="1"/>
</dbReference>
<gene>
    <name evidence="4" type="ORF">FRY74_05150</name>
</gene>
<sequence length="165" mass="18318">MKKILVLTLVVLAANLSFAQDGVLTYKAEAEGWLVDINEAYAVSQKTGKPIMANFTGSDWCGWCKKLKAEVFDTPEFKKWAEKTVVLVELDFPRRKVIPENIKQQNAGLQQAFQVTGYPTIWVFDMGKDDKGQYTINALGKTGYVRGTAAFTKGVDDMIKKGASN</sequence>
<dbReference type="EMBL" id="VOOS01000002">
    <property type="protein sequence ID" value="TXB65958.1"/>
    <property type="molecule type" value="Genomic_DNA"/>
</dbReference>
<dbReference type="InterPro" id="IPR036249">
    <property type="entry name" value="Thioredoxin-like_sf"/>
</dbReference>
<comment type="caution">
    <text evidence="4">The sequence shown here is derived from an EMBL/GenBank/DDBJ whole genome shotgun (WGS) entry which is preliminary data.</text>
</comment>
<dbReference type="InterPro" id="IPR051099">
    <property type="entry name" value="AGR/TXD"/>
</dbReference>
<dbReference type="AlphaFoldDB" id="A0A5C6RUG1"/>
<keyword evidence="5" id="KW-1185">Reference proteome</keyword>
<feature type="domain" description="Thioredoxin" evidence="3">
    <location>
        <begin position="5"/>
        <end position="160"/>
    </location>
</feature>